<accession>A0A231H8I5</accession>
<dbReference type="InterPro" id="IPR030802">
    <property type="entry name" value="Permease_MalE"/>
</dbReference>
<proteinExistence type="predicted"/>
<feature type="transmembrane region" description="Helical" evidence="1">
    <location>
        <begin position="236"/>
        <end position="259"/>
    </location>
</feature>
<keyword evidence="3" id="KW-1185">Reference proteome</keyword>
<feature type="transmembrane region" description="Helical" evidence="1">
    <location>
        <begin position="186"/>
        <end position="216"/>
    </location>
</feature>
<organism evidence="2 3">
    <name type="scientific">Nocardia cerradoensis</name>
    <dbReference type="NCBI Taxonomy" id="85688"/>
    <lineage>
        <taxon>Bacteria</taxon>
        <taxon>Bacillati</taxon>
        <taxon>Actinomycetota</taxon>
        <taxon>Actinomycetes</taxon>
        <taxon>Mycobacteriales</taxon>
        <taxon>Nocardiaceae</taxon>
        <taxon>Nocardia</taxon>
    </lineage>
</organism>
<dbReference type="PANTHER" id="PTHR30188">
    <property type="entry name" value="ABC TRANSPORTER PERMEASE PROTEIN-RELATED"/>
    <property type="match status" value="1"/>
</dbReference>
<keyword evidence="1" id="KW-0472">Membrane</keyword>
<reference evidence="2 3" key="1">
    <citation type="submission" date="2017-07" db="EMBL/GenBank/DDBJ databases">
        <title>First draft Genome Sequence of Nocardia cerradoensis isolated from human infection.</title>
        <authorList>
            <person name="Carrasco G."/>
        </authorList>
    </citation>
    <scope>NUCLEOTIDE SEQUENCE [LARGE SCALE GENOMIC DNA]</scope>
    <source>
        <strain evidence="2 3">CNM20130759</strain>
    </source>
</reference>
<name>A0A231H8I5_9NOCA</name>
<dbReference type="PANTHER" id="PTHR30188:SF4">
    <property type="entry name" value="PROTEIN TRIGALACTOSYLDIACYLGLYCEROL 1, CHLOROPLASTIC"/>
    <property type="match status" value="1"/>
</dbReference>
<keyword evidence="1" id="KW-0812">Transmembrane</keyword>
<feature type="transmembrane region" description="Helical" evidence="1">
    <location>
        <begin position="271"/>
        <end position="290"/>
    </location>
</feature>
<evidence type="ECO:0000256" key="1">
    <source>
        <dbReference type="SAM" id="Phobius"/>
    </source>
</evidence>
<dbReference type="Proteomes" id="UP000215506">
    <property type="component" value="Unassembled WGS sequence"/>
</dbReference>
<evidence type="ECO:0000313" key="2">
    <source>
        <dbReference type="EMBL" id="OXR45159.1"/>
    </source>
</evidence>
<dbReference type="GO" id="GO:0005548">
    <property type="term" value="F:phospholipid transporter activity"/>
    <property type="evidence" value="ECO:0007669"/>
    <property type="project" value="TreeGrafter"/>
</dbReference>
<keyword evidence="1" id="KW-1133">Transmembrane helix</keyword>
<dbReference type="Pfam" id="PF02405">
    <property type="entry name" value="MlaE"/>
    <property type="match status" value="1"/>
</dbReference>
<protein>
    <submittedName>
        <fullName evidence="2">Putative phospholipid ABC transporter permease protein MlaE</fullName>
    </submittedName>
</protein>
<comment type="caution">
    <text evidence="2">The sequence shown here is derived from an EMBL/GenBank/DDBJ whole genome shotgun (WGS) entry which is preliminary data.</text>
</comment>
<sequence>MNQAATMDAYAGGAPVRDGWPGPPLEPKRASGRAWYHRLFRHLATTTRLSIGTIGRSAQLSIEVVRFTFVDTVRLRLPMEEVLTQTWALLKVTALPALLMAIPIGAEVSVQVGGLMNQVGASSLAGAASGLGVISQGAPMATGLLMSGAAASAVASDLGARTIREEIDAMRVMGIDPVERLVMPRFVAMIFIAPILCVIVIAAGVFAGLTIAVTVNHVVPGSFWQSLGAFATTTDVVFAIMKALTFAALVVLVASLRGLEAKGGPRGVADAVNASVVLSVVCIFIANLVITQLQSMFFPAQIS</sequence>
<gene>
    <name evidence="2" type="primary">mlaE_8</name>
    <name evidence="2" type="ORF">B7C42_03117</name>
</gene>
<dbReference type="AlphaFoldDB" id="A0A231H8I5"/>
<evidence type="ECO:0000313" key="3">
    <source>
        <dbReference type="Proteomes" id="UP000215506"/>
    </source>
</evidence>
<dbReference type="EMBL" id="NGAF01000005">
    <property type="protein sequence ID" value="OXR45159.1"/>
    <property type="molecule type" value="Genomic_DNA"/>
</dbReference>
<dbReference type="GO" id="GO:0043190">
    <property type="term" value="C:ATP-binding cassette (ABC) transporter complex"/>
    <property type="evidence" value="ECO:0007669"/>
    <property type="project" value="InterPro"/>
</dbReference>